<evidence type="ECO:0000259" key="1">
    <source>
        <dbReference type="PROSITE" id="PS51977"/>
    </source>
</evidence>
<dbReference type="InterPro" id="IPR016024">
    <property type="entry name" value="ARM-type_fold"/>
</dbReference>
<reference evidence="2 3" key="1">
    <citation type="submission" date="2016-04" db="EMBL/GenBank/DDBJ databases">
        <authorList>
            <person name="Chen L."/>
            <person name="Zhuang W."/>
            <person name="Wang G."/>
        </authorList>
    </citation>
    <scope>NUCLEOTIDE SEQUENCE [LARGE SCALE GENOMIC DNA]</scope>
    <source>
        <strain evidence="3">GR20</strain>
    </source>
</reference>
<name>A0ABX3NYE3_9BACT</name>
<dbReference type="Gene3D" id="2.20.140.10">
    <property type="entry name" value="WGR domain"/>
    <property type="match status" value="1"/>
</dbReference>
<gene>
    <name evidence="2" type="ORF">A4D02_31115</name>
</gene>
<evidence type="ECO:0000313" key="2">
    <source>
        <dbReference type="EMBL" id="OQP46489.1"/>
    </source>
</evidence>
<dbReference type="EMBL" id="LWBO01000014">
    <property type="protein sequence ID" value="OQP46489.1"/>
    <property type="molecule type" value="Genomic_DNA"/>
</dbReference>
<dbReference type="Proteomes" id="UP000192277">
    <property type="component" value="Unassembled WGS sequence"/>
</dbReference>
<dbReference type="InterPro" id="IPR008893">
    <property type="entry name" value="WGR_domain"/>
</dbReference>
<comment type="caution">
    <text evidence="2">The sequence shown here is derived from an EMBL/GenBank/DDBJ whole genome shotgun (WGS) entry which is preliminary data.</text>
</comment>
<dbReference type="SUPFAM" id="SSF48371">
    <property type="entry name" value="ARM repeat"/>
    <property type="match status" value="1"/>
</dbReference>
<dbReference type="PROSITE" id="PS51977">
    <property type="entry name" value="WGR"/>
    <property type="match status" value="1"/>
</dbReference>
<organism evidence="2 3">
    <name type="scientific">Niastella koreensis</name>
    <dbReference type="NCBI Taxonomy" id="354356"/>
    <lineage>
        <taxon>Bacteria</taxon>
        <taxon>Pseudomonadati</taxon>
        <taxon>Bacteroidota</taxon>
        <taxon>Chitinophagia</taxon>
        <taxon>Chitinophagales</taxon>
        <taxon>Chitinophagaceae</taxon>
        <taxon>Niastella</taxon>
    </lineage>
</organism>
<protein>
    <recommendedName>
        <fullName evidence="1">WGR domain-containing protein</fullName>
    </recommendedName>
</protein>
<keyword evidence="3" id="KW-1185">Reference proteome</keyword>
<dbReference type="CDD" id="cd07998">
    <property type="entry name" value="WGR_DNA_ligase"/>
    <property type="match status" value="1"/>
</dbReference>
<accession>A0ABX3NYE3</accession>
<dbReference type="RefSeq" id="WP_014222196.1">
    <property type="nucleotide sequence ID" value="NZ_LWBO01000014.1"/>
</dbReference>
<evidence type="ECO:0000313" key="3">
    <source>
        <dbReference type="Proteomes" id="UP000192277"/>
    </source>
</evidence>
<proteinExistence type="predicted"/>
<sequence>MRLVKQSILYFKEGNSDKVYEIDLCDVGNDKYVVNFRYGRRYSKLKEGSKTPVPVSLADAEKIFNEVEAEKFSKGYSADGSVTTTPQASPFTLTNETTTIGASFMSMPAGPVKSILQRLYNATQGNTSSHRTKWKLSRIIWKAGEYKIPEAAQYIVKLFNNGDVVHQYSCTWALARCANETNAEALQQIFKEHTSPIIKKIAGAGLLRVLSGSSKEELLKFLISSLPDTVKWSFESNDPDVLGATMDEKIKNQDSAESHYNWLETLYLIATEMKWMRPVIKKSLLQAPLKPLYFKHIRAIFKMAELLDDFEITGMLALRFERQPEFFKHVIPTNNIKAGIYLQNTKGLVNPNVELRKGNSRLAYSQRTRKYLRQRVNRRLQMYGHLDSLDYVKLATGILIAYNKSTDYKDSFYTTDYKWNGRNYTTVKTKYPQNANAVFMHQILSGDHPELKLINNRVWRIKSEEELLAIKKNPIAPAQSNNKKGETGLLKKMAGLFGKKKEAEQPPSAPETSAASAVNENGTPFLHLWNKLPQSYVQLLMEAQMDEIHEFAQGALLVHPQWNEIRGRLDKQACIQLLLSPFNIPAALGLQITTEKFSGQQADADLVIALLNSRNADARNKGKEWTSQQFLQQSDFIKDLLFLADADTAYWAKGMLTKTTLTRDIKMAVIGKAISELMHIPNEASESEPIIKRATAMLIELFGNELHEVPLIVIEDLFQLDVPAIILFALQILRHKQQLQGSQDVNQAVLFSLLNHNYEPIRELGLELLNEVATDFLLQMADEITLCCVSPVQNIRRAMGPVMARLAQQDRSFGERAADLLMPFLLRKETSEGLHDDIGNLLCNELSNYLQNANKELALNLLYGNYAAGQNVGAVILEKYTDPAQLTIPQVVALGGHENLNVRIWCWNFYKQQVTRIKFEKDAAVKLLDSKWADTRQFAMQFFREQFTESDWTPEVLIALADSVKPDIEAYGRELITRFFTTDNGTTYLLKLTQHPSERMQLFATNYLERFATDDVEKIQSLEFYFRSVLTRVNKNRIAKNRIYHFLLTEGRKSEAAAKVIGAILSDVSALAAIGDKAKCIEVLLQLRALYEVQTPLVVKEIETR</sequence>
<feature type="domain" description="WGR" evidence="1">
    <location>
        <begin position="1"/>
        <end position="91"/>
    </location>
</feature>